<dbReference type="STRING" id="71784.A0A1Y2BE58"/>
<feature type="chain" id="PRO_5012282343" evidence="1">
    <location>
        <begin position="17"/>
        <end position="352"/>
    </location>
</feature>
<dbReference type="AlphaFoldDB" id="A0A1Y2BE58"/>
<feature type="signal peptide" evidence="1">
    <location>
        <begin position="1"/>
        <end position="16"/>
    </location>
</feature>
<dbReference type="EMBL" id="MCFC01000007">
    <property type="protein sequence ID" value="ORY33119.1"/>
    <property type="molecule type" value="Genomic_DNA"/>
</dbReference>
<reference evidence="2 3" key="1">
    <citation type="submission" date="2016-07" db="EMBL/GenBank/DDBJ databases">
        <title>Pervasive Adenine N6-methylation of Active Genes in Fungi.</title>
        <authorList>
            <consortium name="DOE Joint Genome Institute"/>
            <person name="Mondo S.J."/>
            <person name="Dannebaum R.O."/>
            <person name="Kuo R.C."/>
            <person name="Labutti K."/>
            <person name="Haridas S."/>
            <person name="Kuo A."/>
            <person name="Salamov A."/>
            <person name="Ahrendt S.R."/>
            <person name="Lipzen A."/>
            <person name="Sullivan W."/>
            <person name="Andreopoulos W.B."/>
            <person name="Clum A."/>
            <person name="Lindquist E."/>
            <person name="Daum C."/>
            <person name="Ramamoorthy G.K."/>
            <person name="Gryganskyi A."/>
            <person name="Culley D."/>
            <person name="Magnuson J.K."/>
            <person name="James T.Y."/>
            <person name="O'Malley M.A."/>
            <person name="Stajich J.E."/>
            <person name="Spatafora J.W."/>
            <person name="Visel A."/>
            <person name="Grigoriev I.V."/>
        </authorList>
    </citation>
    <scope>NUCLEOTIDE SEQUENCE [LARGE SCALE GENOMIC DNA]</scope>
    <source>
        <strain evidence="2 3">68-887.2</strain>
    </source>
</reference>
<evidence type="ECO:0000256" key="1">
    <source>
        <dbReference type="SAM" id="SignalP"/>
    </source>
</evidence>
<name>A0A1Y2BE58_9TREE</name>
<keyword evidence="1" id="KW-0732">Signal</keyword>
<proteinExistence type="predicted"/>
<comment type="caution">
    <text evidence="2">The sequence shown here is derived from an EMBL/GenBank/DDBJ whole genome shotgun (WGS) entry which is preliminary data.</text>
</comment>
<dbReference type="OrthoDB" id="5588482at2759"/>
<sequence length="352" mass="36391">MKLVIVSLALAALVSAQNSTLIPSNITSPCSAFLDSLNSDSTLSTCVQPLINATSSFSPVAGLNLSSSDIDWTLASLCKSTSGCSDSTIRTWLSKFYAACPTELASVDGYNADVRELYDILYVVNPLKQAVCAIDSANQDYCVNQILASNSTASSSSTSASASASASAGNSSFVSLAAAFDPVAFAADNLYIAITSKASQLSKRMLNLLSPRQSTTQQTAFATIITPNTTTYRSTNLAFLFLQPDMASSALCTPCTREIMVAYIKWESTMPYALGLSSSPILGGQSKLWSAINDTCTTSYVGAITSEAGTFVSSANSTSGAASRFATVEGGQALATAAVGVAFVAGAMALFA</sequence>
<dbReference type="Proteomes" id="UP000193986">
    <property type="component" value="Unassembled WGS sequence"/>
</dbReference>
<protein>
    <submittedName>
        <fullName evidence="2">Uncharacterized protein</fullName>
    </submittedName>
</protein>
<keyword evidence="3" id="KW-1185">Reference proteome</keyword>
<organism evidence="2 3">
    <name type="scientific">Naematelia encephala</name>
    <dbReference type="NCBI Taxonomy" id="71784"/>
    <lineage>
        <taxon>Eukaryota</taxon>
        <taxon>Fungi</taxon>
        <taxon>Dikarya</taxon>
        <taxon>Basidiomycota</taxon>
        <taxon>Agaricomycotina</taxon>
        <taxon>Tremellomycetes</taxon>
        <taxon>Tremellales</taxon>
        <taxon>Naemateliaceae</taxon>
        <taxon>Naematelia</taxon>
    </lineage>
</organism>
<evidence type="ECO:0000313" key="2">
    <source>
        <dbReference type="EMBL" id="ORY33119.1"/>
    </source>
</evidence>
<dbReference type="InParanoid" id="A0A1Y2BE58"/>
<accession>A0A1Y2BE58</accession>
<gene>
    <name evidence="2" type="ORF">BCR39DRAFT_521359</name>
</gene>
<evidence type="ECO:0000313" key="3">
    <source>
        <dbReference type="Proteomes" id="UP000193986"/>
    </source>
</evidence>